<gene>
    <name evidence="1" type="ORF">G3I44_00920</name>
</gene>
<evidence type="ECO:0000313" key="2">
    <source>
        <dbReference type="Proteomes" id="UP000465846"/>
    </source>
</evidence>
<protein>
    <submittedName>
        <fullName evidence="1">Uncharacterized protein</fullName>
    </submittedName>
</protein>
<dbReference type="RefSeq" id="WP_163485138.1">
    <property type="nucleotide sequence ID" value="NZ_CP048739.1"/>
</dbReference>
<name>A0A6C0UCV8_9EURY</name>
<accession>A0A6C0UCV8</accession>
<dbReference type="GeneID" id="44077919"/>
<reference evidence="1 2" key="1">
    <citation type="submission" date="2020-02" db="EMBL/GenBank/DDBJ databases">
        <title>Whole genome sequence of Halogeometricum borinquense strain wsp4.</title>
        <authorList>
            <person name="Verma D.K."/>
            <person name="Gopal K."/>
            <person name="Prasad E.S."/>
        </authorList>
    </citation>
    <scope>NUCLEOTIDE SEQUENCE [LARGE SCALE GENOMIC DNA]</scope>
    <source>
        <strain evidence="2">wsp4</strain>
    </source>
</reference>
<evidence type="ECO:0000313" key="1">
    <source>
        <dbReference type="EMBL" id="QIB72970.1"/>
    </source>
</evidence>
<organism evidence="1 2">
    <name type="scientific">Halogeometricum borinquense</name>
    <dbReference type="NCBI Taxonomy" id="60847"/>
    <lineage>
        <taxon>Archaea</taxon>
        <taxon>Methanobacteriati</taxon>
        <taxon>Methanobacteriota</taxon>
        <taxon>Stenosarchaea group</taxon>
        <taxon>Halobacteria</taxon>
        <taxon>Halobacteriales</taxon>
        <taxon>Haloferacaceae</taxon>
        <taxon>Halogeometricum</taxon>
    </lineage>
</organism>
<sequence>MSSEETGVLDTFLKGALNLETLVVLLACCGALGYLTYESLLSTTTASLAAVGGGAAGIVATVVLLVLGRRFWF</sequence>
<dbReference type="AlphaFoldDB" id="A0A6C0UCV8"/>
<dbReference type="Proteomes" id="UP000465846">
    <property type="component" value="Chromosome"/>
</dbReference>
<proteinExistence type="predicted"/>
<dbReference type="EMBL" id="CP048739">
    <property type="protein sequence ID" value="QIB72970.1"/>
    <property type="molecule type" value="Genomic_DNA"/>
</dbReference>